<dbReference type="GO" id="GO:0005739">
    <property type="term" value="C:mitochondrion"/>
    <property type="evidence" value="ECO:0007669"/>
    <property type="project" value="UniProtKB-SubCell"/>
</dbReference>
<dbReference type="InterPro" id="IPR045058">
    <property type="entry name" value="GIMA/IAN/Toc"/>
</dbReference>
<keyword evidence="10" id="KW-0333">Golgi apparatus</keyword>
<dbReference type="PANTHER" id="PTHR10903">
    <property type="entry name" value="GTPASE, IMAP FAMILY MEMBER-RELATED"/>
    <property type="match status" value="1"/>
</dbReference>
<proteinExistence type="inferred from homology"/>
<name>A0A4Z2F0N0_9TELE</name>
<dbReference type="PANTHER" id="PTHR10903:SF170">
    <property type="entry name" value="GTPASE IMAP FAMILY MEMBER 7"/>
    <property type="match status" value="1"/>
</dbReference>
<keyword evidence="19" id="KW-1185">Reference proteome</keyword>
<keyword evidence="16" id="KW-0812">Transmembrane</keyword>
<keyword evidence="11" id="KW-0496">Mitochondrion</keyword>
<evidence type="ECO:0000256" key="3">
    <source>
        <dbReference type="ARBA" id="ARBA00004514"/>
    </source>
</evidence>
<dbReference type="FunFam" id="3.40.50.300:FF:000536">
    <property type="entry name" value="GTPase IMAP family member 8"/>
    <property type="match status" value="1"/>
</dbReference>
<evidence type="ECO:0000256" key="15">
    <source>
        <dbReference type="ARBA" id="ARBA00077278"/>
    </source>
</evidence>
<evidence type="ECO:0000256" key="2">
    <source>
        <dbReference type="ARBA" id="ARBA00004240"/>
    </source>
</evidence>
<comment type="similarity">
    <text evidence="5">Belongs to the TRAFAC class TrmE-Era-EngA-EngB-Septin-like GTPase superfamily. AIG1/Toc34/Toc159-like paraseptin GTPase family. IAN subfamily.</text>
</comment>
<comment type="subcellular location">
    <subcellularLocation>
        <location evidence="3">Cytoplasm</location>
        <location evidence="3">Cytosol</location>
    </subcellularLocation>
    <subcellularLocation>
        <location evidence="2">Endoplasmic reticulum</location>
    </subcellularLocation>
    <subcellularLocation>
        <location evidence="4">Golgi apparatus</location>
    </subcellularLocation>
    <subcellularLocation>
        <location evidence="1">Mitochondrion</location>
    </subcellularLocation>
</comment>
<keyword evidence="16" id="KW-1133">Transmembrane helix</keyword>
<dbReference type="PROSITE" id="PS51720">
    <property type="entry name" value="G_AIG1"/>
    <property type="match status" value="1"/>
</dbReference>
<feature type="transmembrane region" description="Helical" evidence="16">
    <location>
        <begin position="214"/>
        <end position="235"/>
    </location>
</feature>
<keyword evidence="16" id="KW-0472">Membrane</keyword>
<evidence type="ECO:0000256" key="13">
    <source>
        <dbReference type="ARBA" id="ARBA00056809"/>
    </source>
</evidence>
<sequence length="237" mass="24863">MSSTSFQPHGHRARPLTVVTVGRVGVGKSATGNTVLGRKAFQSSASFAAVTLMCQMESAVLDGVQLTVVDTPGLGGAQSPAAVMKEIQRCVSRAPGGPVVFLVVIQSGKFTADERRAVKWIQSGFGPQAADYTVALFTRVDDLRADGRSVDRLIGTDLAVRDFVRECCGGYHGLDNRDSDPSQVAELLQKINSLVERNGGSEARRAAGAEPAAAALPAVWVLCVIGALAAVGFYMSK</sequence>
<reference evidence="18 19" key="1">
    <citation type="submission" date="2019-03" db="EMBL/GenBank/DDBJ databases">
        <title>First draft genome of Liparis tanakae, snailfish: a comprehensive survey of snailfish specific genes.</title>
        <authorList>
            <person name="Kim W."/>
            <person name="Song I."/>
            <person name="Jeong J.-H."/>
            <person name="Kim D."/>
            <person name="Kim S."/>
            <person name="Ryu S."/>
            <person name="Song J.Y."/>
            <person name="Lee S.K."/>
        </authorList>
    </citation>
    <scope>NUCLEOTIDE SEQUENCE [LARGE SCALE GENOMIC DNA]</scope>
    <source>
        <tissue evidence="18">Muscle</tissue>
    </source>
</reference>
<comment type="caution">
    <text evidence="18">The sequence shown here is derived from an EMBL/GenBank/DDBJ whole genome shotgun (WGS) entry which is preliminary data.</text>
</comment>
<evidence type="ECO:0000256" key="11">
    <source>
        <dbReference type="ARBA" id="ARBA00023128"/>
    </source>
</evidence>
<evidence type="ECO:0000256" key="4">
    <source>
        <dbReference type="ARBA" id="ARBA00004555"/>
    </source>
</evidence>
<evidence type="ECO:0000256" key="1">
    <source>
        <dbReference type="ARBA" id="ARBA00004173"/>
    </source>
</evidence>
<dbReference type="GO" id="GO:0005794">
    <property type="term" value="C:Golgi apparatus"/>
    <property type="evidence" value="ECO:0007669"/>
    <property type="project" value="UniProtKB-SubCell"/>
</dbReference>
<dbReference type="InterPro" id="IPR006703">
    <property type="entry name" value="G_AIG1"/>
</dbReference>
<keyword evidence="6" id="KW-0963">Cytoplasm</keyword>
<keyword evidence="8" id="KW-0547">Nucleotide-binding</keyword>
<keyword evidence="7" id="KW-0677">Repeat</keyword>
<dbReference type="InterPro" id="IPR027417">
    <property type="entry name" value="P-loop_NTPase"/>
</dbReference>
<protein>
    <recommendedName>
        <fullName evidence="14">GTPase IMAP family member 8</fullName>
    </recommendedName>
    <alternativeName>
        <fullName evidence="15">Immune-associated nucleotide-binding protein 9</fullName>
    </alternativeName>
</protein>
<evidence type="ECO:0000313" key="19">
    <source>
        <dbReference type="Proteomes" id="UP000314294"/>
    </source>
</evidence>
<dbReference type="Gene3D" id="3.40.50.300">
    <property type="entry name" value="P-loop containing nucleotide triphosphate hydrolases"/>
    <property type="match status" value="1"/>
</dbReference>
<evidence type="ECO:0000256" key="14">
    <source>
        <dbReference type="ARBA" id="ARBA00073539"/>
    </source>
</evidence>
<organism evidence="18 19">
    <name type="scientific">Liparis tanakae</name>
    <name type="common">Tanaka's snailfish</name>
    <dbReference type="NCBI Taxonomy" id="230148"/>
    <lineage>
        <taxon>Eukaryota</taxon>
        <taxon>Metazoa</taxon>
        <taxon>Chordata</taxon>
        <taxon>Craniata</taxon>
        <taxon>Vertebrata</taxon>
        <taxon>Euteleostomi</taxon>
        <taxon>Actinopterygii</taxon>
        <taxon>Neopterygii</taxon>
        <taxon>Teleostei</taxon>
        <taxon>Neoteleostei</taxon>
        <taxon>Acanthomorphata</taxon>
        <taxon>Eupercaria</taxon>
        <taxon>Perciformes</taxon>
        <taxon>Cottioidei</taxon>
        <taxon>Cottales</taxon>
        <taxon>Liparidae</taxon>
        <taxon>Liparis</taxon>
    </lineage>
</organism>
<keyword evidence="12" id="KW-0342">GTP-binding</keyword>
<dbReference type="GO" id="GO:0005525">
    <property type="term" value="F:GTP binding"/>
    <property type="evidence" value="ECO:0007669"/>
    <property type="project" value="UniProtKB-KW"/>
</dbReference>
<evidence type="ECO:0000256" key="5">
    <source>
        <dbReference type="ARBA" id="ARBA00008535"/>
    </source>
</evidence>
<evidence type="ECO:0000256" key="6">
    <source>
        <dbReference type="ARBA" id="ARBA00022490"/>
    </source>
</evidence>
<dbReference type="AlphaFoldDB" id="A0A4Z2F0N0"/>
<feature type="domain" description="AIG1-type G" evidence="17">
    <location>
        <begin position="13"/>
        <end position="212"/>
    </location>
</feature>
<dbReference type="Pfam" id="PF04548">
    <property type="entry name" value="AIG1"/>
    <property type="match status" value="1"/>
</dbReference>
<comment type="function">
    <text evidence="13">Exerts an anti-apoptotic effect in the immune system and is involved in responses to infections.</text>
</comment>
<accession>A0A4Z2F0N0</accession>
<dbReference type="GO" id="GO:0005829">
    <property type="term" value="C:cytosol"/>
    <property type="evidence" value="ECO:0007669"/>
    <property type="project" value="UniProtKB-SubCell"/>
</dbReference>
<dbReference type="OrthoDB" id="5985928at2759"/>
<gene>
    <name evidence="18" type="primary">GIMAP7_0</name>
    <name evidence="18" type="ORF">EYF80_055320</name>
</gene>
<evidence type="ECO:0000256" key="9">
    <source>
        <dbReference type="ARBA" id="ARBA00022824"/>
    </source>
</evidence>
<dbReference type="GO" id="GO:0005783">
    <property type="term" value="C:endoplasmic reticulum"/>
    <property type="evidence" value="ECO:0007669"/>
    <property type="project" value="UniProtKB-SubCell"/>
</dbReference>
<dbReference type="EMBL" id="SRLO01001946">
    <property type="protein sequence ID" value="TNN34513.1"/>
    <property type="molecule type" value="Genomic_DNA"/>
</dbReference>
<evidence type="ECO:0000256" key="8">
    <source>
        <dbReference type="ARBA" id="ARBA00022741"/>
    </source>
</evidence>
<evidence type="ECO:0000256" key="10">
    <source>
        <dbReference type="ARBA" id="ARBA00023034"/>
    </source>
</evidence>
<evidence type="ECO:0000256" key="7">
    <source>
        <dbReference type="ARBA" id="ARBA00022737"/>
    </source>
</evidence>
<evidence type="ECO:0000313" key="18">
    <source>
        <dbReference type="EMBL" id="TNN34513.1"/>
    </source>
</evidence>
<evidence type="ECO:0000256" key="16">
    <source>
        <dbReference type="SAM" id="Phobius"/>
    </source>
</evidence>
<evidence type="ECO:0000256" key="12">
    <source>
        <dbReference type="ARBA" id="ARBA00023134"/>
    </source>
</evidence>
<dbReference type="Proteomes" id="UP000314294">
    <property type="component" value="Unassembled WGS sequence"/>
</dbReference>
<keyword evidence="9" id="KW-0256">Endoplasmic reticulum</keyword>
<evidence type="ECO:0000259" key="17">
    <source>
        <dbReference type="PROSITE" id="PS51720"/>
    </source>
</evidence>
<dbReference type="SUPFAM" id="SSF52540">
    <property type="entry name" value="P-loop containing nucleoside triphosphate hydrolases"/>
    <property type="match status" value="1"/>
</dbReference>